<evidence type="ECO:0000313" key="3">
    <source>
        <dbReference type="Proteomes" id="UP000185608"/>
    </source>
</evidence>
<gene>
    <name evidence="2" type="ORF">HTSR_1274</name>
</gene>
<feature type="transmembrane region" description="Helical" evidence="1">
    <location>
        <begin position="74"/>
        <end position="99"/>
    </location>
</feature>
<dbReference type="GeneID" id="29829269"/>
<keyword evidence="1" id="KW-0472">Membrane</keyword>
<accession>A0A1D8S518</accession>
<evidence type="ECO:0000256" key="1">
    <source>
        <dbReference type="SAM" id="Phobius"/>
    </source>
</evidence>
<keyword evidence="1" id="KW-1133">Transmembrane helix</keyword>
<feature type="transmembrane region" description="Helical" evidence="1">
    <location>
        <begin position="7"/>
        <end position="29"/>
    </location>
</feature>
<sequence length="153" mass="16131">MGRLETPYFGLVGVLLVAAGAVSVLLGLTGGSLEYWPLVIAGPFSIWRGAVVLAAGAFYLTAVTGRITDREDEALVFMGSLMIWIVGGMEVLSILLGAIPGGPEVWIASPTEFLAAIAPPYSPSVLAIPLSLPAFRYAEENFTTLLSRLFTGE</sequence>
<keyword evidence="1" id="KW-0812">Transmembrane</keyword>
<dbReference type="RefSeq" id="WP_070365139.1">
    <property type="nucleotide sequence ID" value="NZ_CP016070.1"/>
</dbReference>
<dbReference type="STRING" id="1873524.HSR6_1347"/>
<name>A0A1D8S518_9EURY</name>
<protein>
    <submittedName>
        <fullName evidence="2">Uncharacterized protein</fullName>
    </submittedName>
</protein>
<organism evidence="2 3">
    <name type="scientific">Halodesulfurarchaeum formicicum</name>
    <dbReference type="NCBI Taxonomy" id="1873524"/>
    <lineage>
        <taxon>Archaea</taxon>
        <taxon>Methanobacteriati</taxon>
        <taxon>Methanobacteriota</taxon>
        <taxon>Stenosarchaea group</taxon>
        <taxon>Halobacteria</taxon>
        <taxon>Halobacteriales</taxon>
        <taxon>Halobacteriaceae</taxon>
        <taxon>Halodesulfurarchaeum</taxon>
    </lineage>
</organism>
<dbReference type="Proteomes" id="UP000185608">
    <property type="component" value="Chromosome"/>
</dbReference>
<evidence type="ECO:0000313" key="2">
    <source>
        <dbReference type="EMBL" id="AOW80451.1"/>
    </source>
</evidence>
<feature type="transmembrane region" description="Helical" evidence="1">
    <location>
        <begin position="35"/>
        <end position="62"/>
    </location>
</feature>
<reference evidence="2 3" key="1">
    <citation type="submission" date="2016-06" db="EMBL/GenBank/DDBJ databases">
        <title>Discovery of anaerobic lithoheterotrophic haloarchaeon capable of sulfur respiration by hydrogen and formate.</title>
        <authorList>
            <person name="Sorokin D.Y."/>
            <person name="Kublanov I.V."/>
            <person name="Roman P."/>
            <person name="Sinninghe Damste J.S."/>
            <person name="Golyshin P.N."/>
            <person name="Rojo D."/>
            <person name="Ciordia S."/>
            <person name="Mena Md.C."/>
            <person name="Ferrer M."/>
            <person name="Smedile F."/>
            <person name="Messina E."/>
            <person name="La Cono V."/>
            <person name="Yakimov M.M."/>
        </authorList>
    </citation>
    <scope>NUCLEOTIDE SEQUENCE [LARGE SCALE GENOMIC DNA]</scope>
    <source>
        <strain evidence="2 3">HTSR1</strain>
    </source>
</reference>
<dbReference type="KEGG" id="halh:HTSR_1274"/>
<dbReference type="EMBL" id="CP016070">
    <property type="protein sequence ID" value="AOW80451.1"/>
    <property type="molecule type" value="Genomic_DNA"/>
</dbReference>
<dbReference type="AlphaFoldDB" id="A0A1D8S518"/>
<proteinExistence type="predicted"/>